<dbReference type="PROSITE" id="PS00745">
    <property type="entry name" value="RF_PROK_I"/>
    <property type="match status" value="1"/>
</dbReference>
<dbReference type="EMBL" id="CAFBMH010000227">
    <property type="protein sequence ID" value="CAB4940534.1"/>
    <property type="molecule type" value="Genomic_DNA"/>
</dbReference>
<dbReference type="InterPro" id="IPR045853">
    <property type="entry name" value="Pep_chain_release_fac_I_sf"/>
</dbReference>
<dbReference type="PANTHER" id="PTHR43116">
    <property type="entry name" value="PEPTIDE CHAIN RELEASE FACTOR 2"/>
    <property type="match status" value="1"/>
</dbReference>
<evidence type="ECO:0000259" key="3">
    <source>
        <dbReference type="PROSITE" id="PS00745"/>
    </source>
</evidence>
<dbReference type="PANTHER" id="PTHR43116:SF3">
    <property type="entry name" value="CLASS I PEPTIDE CHAIN RELEASE FACTOR"/>
    <property type="match status" value="1"/>
</dbReference>
<dbReference type="EMBL" id="CAEZYR010000051">
    <property type="protein sequence ID" value="CAB4746429.1"/>
    <property type="molecule type" value="Genomic_DNA"/>
</dbReference>
<dbReference type="GO" id="GO:0016149">
    <property type="term" value="F:translation release factor activity, codon specific"/>
    <property type="evidence" value="ECO:0007669"/>
    <property type="project" value="InterPro"/>
</dbReference>
<dbReference type="FunFam" id="3.30.160.20:FF:000004">
    <property type="entry name" value="Peptide chain release factor 1"/>
    <property type="match status" value="1"/>
</dbReference>
<feature type="domain" description="Prokaryotic-type class I peptide chain release factors" evidence="3">
    <location>
        <begin position="243"/>
        <end position="259"/>
    </location>
</feature>
<accession>A0A6J7PGW9</accession>
<evidence type="ECO:0000313" key="4">
    <source>
        <dbReference type="EMBL" id="CAB4746429.1"/>
    </source>
</evidence>
<evidence type="ECO:0000313" key="5">
    <source>
        <dbReference type="EMBL" id="CAB4940534.1"/>
    </source>
</evidence>
<dbReference type="SUPFAM" id="SSF75620">
    <property type="entry name" value="Release factor"/>
    <property type="match status" value="1"/>
</dbReference>
<dbReference type="NCBIfam" id="TIGR00020">
    <property type="entry name" value="prfB"/>
    <property type="match status" value="1"/>
</dbReference>
<dbReference type="Gene3D" id="3.30.70.1660">
    <property type="match status" value="1"/>
</dbReference>
<keyword evidence="2" id="KW-0648">Protein biosynthesis</keyword>
<dbReference type="Pfam" id="PF03462">
    <property type="entry name" value="PCRF"/>
    <property type="match status" value="1"/>
</dbReference>
<dbReference type="HAMAP" id="MF_00094">
    <property type="entry name" value="Rel_fac_2"/>
    <property type="match status" value="1"/>
</dbReference>
<dbReference type="Gene3D" id="1.20.58.410">
    <property type="entry name" value="Release factor"/>
    <property type="match status" value="1"/>
</dbReference>
<dbReference type="Pfam" id="PF00472">
    <property type="entry name" value="RF-1"/>
    <property type="match status" value="1"/>
</dbReference>
<comment type="similarity">
    <text evidence="1">Belongs to the prokaryotic/mitochondrial release factor family.</text>
</comment>
<dbReference type="SMART" id="SM00937">
    <property type="entry name" value="PCRF"/>
    <property type="match status" value="1"/>
</dbReference>
<dbReference type="AlphaFoldDB" id="A0A6J7PGW9"/>
<name>A0A6J7PGW9_9ZZZZ</name>
<proteinExistence type="inferred from homology"/>
<dbReference type="EMBL" id="CAFBOS010000113">
    <property type="protein sequence ID" value="CAB5003675.1"/>
    <property type="molecule type" value="Genomic_DNA"/>
</dbReference>
<evidence type="ECO:0000313" key="6">
    <source>
        <dbReference type="EMBL" id="CAB5003675.1"/>
    </source>
</evidence>
<sequence>MQDFTDDLRALRERLAQAEHFLRVTDLRARRPQLEAEMSRPDLWDHPEEARRVQTEMSAVLDDLAVCDRLAQRIEDAETLFELGREEADDSVEAEVREAIAQVAAQFEQLEMRALFTGEYDAGDAVCTIKAGAGGTDAQDWAEMLLRMYRRWAERNGYGFELDAVNEGQEAGITTAEFIVRGRNTYGMLRAEHGVHRLVRISPFNNEGKRQTAFASLYVAPFFEAMANEVEIDEKELRVDVFRSSGAGGQHVNTTDSAVRITHLPSGIVVSCQNERSQIQNRARAMQVLAAKLLDLERQKRDAEISAIAGEAKKVDFGSQIRSYVLQPYRMVKDLRSGHETGDVDGVLEGDIDEFMESVLRWQRAEAGAS</sequence>
<reference evidence="6" key="1">
    <citation type="submission" date="2020-05" db="EMBL/GenBank/DDBJ databases">
        <authorList>
            <person name="Chiriac C."/>
            <person name="Salcher M."/>
            <person name="Ghai R."/>
            <person name="Kavagutti S V."/>
        </authorList>
    </citation>
    <scope>NUCLEOTIDE SEQUENCE</scope>
</reference>
<dbReference type="InterPro" id="IPR005139">
    <property type="entry name" value="PCRF"/>
</dbReference>
<evidence type="ECO:0000256" key="1">
    <source>
        <dbReference type="ARBA" id="ARBA00010835"/>
    </source>
</evidence>
<dbReference type="Gene3D" id="3.30.160.20">
    <property type="match status" value="1"/>
</dbReference>
<protein>
    <submittedName>
        <fullName evidence="6">Unannotated protein</fullName>
    </submittedName>
</protein>
<dbReference type="InterPro" id="IPR004374">
    <property type="entry name" value="PrfB"/>
</dbReference>
<gene>
    <name evidence="4" type="ORF">UFOPK2754_01541</name>
    <name evidence="5" type="ORF">UFOPK3543_03225</name>
    <name evidence="6" type="ORF">UFOPK3967_01797</name>
</gene>
<dbReference type="InterPro" id="IPR000352">
    <property type="entry name" value="Pep_chain_release_fac_I"/>
</dbReference>
<organism evidence="6">
    <name type="scientific">freshwater metagenome</name>
    <dbReference type="NCBI Taxonomy" id="449393"/>
    <lineage>
        <taxon>unclassified sequences</taxon>
        <taxon>metagenomes</taxon>
        <taxon>ecological metagenomes</taxon>
    </lineage>
</organism>
<evidence type="ECO:0000256" key="2">
    <source>
        <dbReference type="ARBA" id="ARBA00022917"/>
    </source>
</evidence>
<dbReference type="GO" id="GO:0005737">
    <property type="term" value="C:cytoplasm"/>
    <property type="evidence" value="ECO:0007669"/>
    <property type="project" value="InterPro"/>
</dbReference>